<gene>
    <name evidence="7" type="ORF">FG385_11950</name>
</gene>
<evidence type="ECO:0000256" key="6">
    <source>
        <dbReference type="SAM" id="Phobius"/>
    </source>
</evidence>
<protein>
    <recommendedName>
        <fullName evidence="9">Oligosaccharide flippase family protein</fullName>
    </recommendedName>
</protein>
<proteinExistence type="predicted"/>
<keyword evidence="4 6" id="KW-1133">Transmembrane helix</keyword>
<dbReference type="GO" id="GO:0005886">
    <property type="term" value="C:plasma membrane"/>
    <property type="evidence" value="ECO:0007669"/>
    <property type="project" value="UniProtKB-SubCell"/>
</dbReference>
<feature type="transmembrane region" description="Helical" evidence="6">
    <location>
        <begin position="226"/>
        <end position="249"/>
    </location>
</feature>
<feature type="transmembrane region" description="Helical" evidence="6">
    <location>
        <begin position="20"/>
        <end position="45"/>
    </location>
</feature>
<evidence type="ECO:0000256" key="5">
    <source>
        <dbReference type="ARBA" id="ARBA00023136"/>
    </source>
</evidence>
<comment type="subcellular location">
    <subcellularLocation>
        <location evidence="1">Cell membrane</location>
        <topology evidence="1">Multi-pass membrane protein</topology>
    </subcellularLocation>
</comment>
<evidence type="ECO:0000256" key="1">
    <source>
        <dbReference type="ARBA" id="ARBA00004651"/>
    </source>
</evidence>
<accession>A0A5C4M195</accession>
<evidence type="ECO:0000256" key="3">
    <source>
        <dbReference type="ARBA" id="ARBA00022692"/>
    </source>
</evidence>
<evidence type="ECO:0000256" key="4">
    <source>
        <dbReference type="ARBA" id="ARBA00022989"/>
    </source>
</evidence>
<feature type="transmembrane region" description="Helical" evidence="6">
    <location>
        <begin position="338"/>
        <end position="358"/>
    </location>
</feature>
<feature type="transmembrane region" description="Helical" evidence="6">
    <location>
        <begin position="163"/>
        <end position="180"/>
    </location>
</feature>
<feature type="transmembrane region" description="Helical" evidence="6">
    <location>
        <begin position="303"/>
        <end position="326"/>
    </location>
</feature>
<feature type="transmembrane region" description="Helical" evidence="6">
    <location>
        <begin position="57"/>
        <end position="83"/>
    </location>
</feature>
<feature type="transmembrane region" description="Helical" evidence="6">
    <location>
        <begin position="389"/>
        <end position="408"/>
    </location>
</feature>
<feature type="transmembrane region" description="Helical" evidence="6">
    <location>
        <begin position="125"/>
        <end position="142"/>
    </location>
</feature>
<dbReference type="Pfam" id="PF01943">
    <property type="entry name" value="Polysacc_synt"/>
    <property type="match status" value="1"/>
</dbReference>
<evidence type="ECO:0000313" key="7">
    <source>
        <dbReference type="EMBL" id="TNC26461.1"/>
    </source>
</evidence>
<keyword evidence="2" id="KW-1003">Cell membrane</keyword>
<reference evidence="7 8" key="1">
    <citation type="submission" date="2019-06" db="EMBL/GenBank/DDBJ databases">
        <title>Amycolatopsis alkalitolerans sp. nov., isolated from Gastrodia elata Blume.</title>
        <authorList>
            <person name="Narsing Rao M.P."/>
            <person name="Li W.J."/>
        </authorList>
    </citation>
    <scope>NUCLEOTIDE SEQUENCE [LARGE SCALE GENOMIC DNA]</scope>
    <source>
        <strain evidence="7 8">SYSUP0005</strain>
    </source>
</reference>
<dbReference type="PANTHER" id="PTHR30250">
    <property type="entry name" value="PST FAMILY PREDICTED COLANIC ACID TRANSPORTER"/>
    <property type="match status" value="1"/>
</dbReference>
<comment type="caution">
    <text evidence="7">The sequence shown here is derived from an EMBL/GenBank/DDBJ whole genome shotgun (WGS) entry which is preliminary data.</text>
</comment>
<keyword evidence="8" id="KW-1185">Reference proteome</keyword>
<keyword evidence="5 6" id="KW-0472">Membrane</keyword>
<dbReference type="PANTHER" id="PTHR30250:SF11">
    <property type="entry name" value="O-ANTIGEN TRANSPORTER-RELATED"/>
    <property type="match status" value="1"/>
</dbReference>
<dbReference type="InterPro" id="IPR002797">
    <property type="entry name" value="Polysacc_synth"/>
</dbReference>
<evidence type="ECO:0008006" key="9">
    <source>
        <dbReference type="Google" id="ProtNLM"/>
    </source>
</evidence>
<dbReference type="RefSeq" id="WP_139096750.1">
    <property type="nucleotide sequence ID" value="NZ_VDFW01000008.1"/>
</dbReference>
<feature type="transmembrane region" description="Helical" evidence="6">
    <location>
        <begin position="186"/>
        <end position="205"/>
    </location>
</feature>
<organism evidence="7 8">
    <name type="scientific">Amycolatopsis alkalitolerans</name>
    <dbReference type="NCBI Taxonomy" id="2547244"/>
    <lineage>
        <taxon>Bacteria</taxon>
        <taxon>Bacillati</taxon>
        <taxon>Actinomycetota</taxon>
        <taxon>Actinomycetes</taxon>
        <taxon>Pseudonocardiales</taxon>
        <taxon>Pseudonocardiaceae</taxon>
        <taxon>Amycolatopsis</taxon>
    </lineage>
</organism>
<evidence type="ECO:0000256" key="2">
    <source>
        <dbReference type="ARBA" id="ARBA00022475"/>
    </source>
</evidence>
<name>A0A5C4M195_9PSEU</name>
<feature type="transmembrane region" description="Helical" evidence="6">
    <location>
        <begin position="365"/>
        <end position="383"/>
    </location>
</feature>
<feature type="transmembrane region" description="Helical" evidence="6">
    <location>
        <begin position="261"/>
        <end position="282"/>
    </location>
</feature>
<dbReference type="InterPro" id="IPR050833">
    <property type="entry name" value="Poly_Biosynth_Transport"/>
</dbReference>
<dbReference type="Proteomes" id="UP000305546">
    <property type="component" value="Unassembled WGS sequence"/>
</dbReference>
<keyword evidence="3 6" id="KW-0812">Transmembrane</keyword>
<dbReference type="OrthoDB" id="3579243at2"/>
<dbReference type="AlphaFoldDB" id="A0A5C4M195"/>
<dbReference type="EMBL" id="VDFW01000008">
    <property type="protein sequence ID" value="TNC26461.1"/>
    <property type="molecule type" value="Genomic_DNA"/>
</dbReference>
<feature type="transmembrane region" description="Helical" evidence="6">
    <location>
        <begin position="95"/>
        <end position="119"/>
    </location>
</feature>
<sequence>MTQAGNEAETAPRRGSAKGVVADGLALSASAAITAVAGMIGWVLAAHLLPAAEVGDTSAFVSGFLLIAGVAELGLGPAILRWLPRSGAHNRRLLARGYLAVLLGGLAGSAVFVLVPAGAEVVDRLPAGVLLFIPAAVGWTLFQFQDSVLTGLGQARWVPVENGSFSVLRLALLGGLAPVIGSLGLVLSWMVPTVLGVAVVTVLVFRRVRPGPGPGELPDRRELVRLLAPTYPATVCLVVLYNLVPLIILHRFGAEANAVFFVVWTAINALDVAATAFVNPLVVRLSAEPGQARGLVREAGGRLVLVFAPLLLIGGVLAGVLLAIFGREYTQGADLLRILLVAQLPRLAVVLGVAVHLASGRGLGVAALHAVTALAAVVLALVMPSQFAFGAGMLVAQGVLAVVVLADLRTRLPGVRR</sequence>
<evidence type="ECO:0000313" key="8">
    <source>
        <dbReference type="Proteomes" id="UP000305546"/>
    </source>
</evidence>